<evidence type="ECO:0000313" key="6">
    <source>
        <dbReference type="EMBL" id="MBB6670340.1"/>
    </source>
</evidence>
<dbReference type="InterPro" id="IPR020084">
    <property type="entry name" value="NUDIX_hydrolase_CS"/>
</dbReference>
<dbReference type="InterPro" id="IPR020476">
    <property type="entry name" value="Nudix_hydrolase"/>
</dbReference>
<organism evidence="6 7">
    <name type="scientific">Cohnella nanjingensis</name>
    <dbReference type="NCBI Taxonomy" id="1387779"/>
    <lineage>
        <taxon>Bacteria</taxon>
        <taxon>Bacillati</taxon>
        <taxon>Bacillota</taxon>
        <taxon>Bacilli</taxon>
        <taxon>Bacillales</taxon>
        <taxon>Paenibacillaceae</taxon>
        <taxon>Cohnella</taxon>
    </lineage>
</organism>
<accession>A0A7X0RMR7</accession>
<feature type="domain" description="Nudix hydrolase" evidence="5">
    <location>
        <begin position="2"/>
        <end position="129"/>
    </location>
</feature>
<gene>
    <name evidence="6" type="ORF">H7C19_06525</name>
</gene>
<dbReference type="EMBL" id="JACJVP010000007">
    <property type="protein sequence ID" value="MBB6670340.1"/>
    <property type="molecule type" value="Genomic_DNA"/>
</dbReference>
<dbReference type="AlphaFoldDB" id="A0A7X0RMR7"/>
<evidence type="ECO:0000256" key="1">
    <source>
        <dbReference type="ARBA" id="ARBA00001946"/>
    </source>
</evidence>
<dbReference type="GO" id="GO:0016787">
    <property type="term" value="F:hydrolase activity"/>
    <property type="evidence" value="ECO:0007669"/>
    <property type="project" value="UniProtKB-KW"/>
</dbReference>
<comment type="similarity">
    <text evidence="4">Belongs to the Nudix hydrolase family.</text>
</comment>
<dbReference type="PANTHER" id="PTHR43046:SF12">
    <property type="entry name" value="GDP-MANNOSE MANNOSYL HYDROLASE"/>
    <property type="match status" value="1"/>
</dbReference>
<evidence type="ECO:0000256" key="2">
    <source>
        <dbReference type="ARBA" id="ARBA00022801"/>
    </source>
</evidence>
<dbReference type="CDD" id="cd02883">
    <property type="entry name" value="NUDIX_Hydrolase"/>
    <property type="match status" value="1"/>
</dbReference>
<reference evidence="6 7" key="1">
    <citation type="submission" date="2020-08" db="EMBL/GenBank/DDBJ databases">
        <title>Cohnella phylogeny.</title>
        <authorList>
            <person name="Dunlap C."/>
        </authorList>
    </citation>
    <scope>NUCLEOTIDE SEQUENCE [LARGE SCALE GENOMIC DNA]</scope>
    <source>
        <strain evidence="6 7">DSM 28246</strain>
    </source>
</reference>
<dbReference type="PROSITE" id="PS51462">
    <property type="entry name" value="NUDIX"/>
    <property type="match status" value="1"/>
</dbReference>
<keyword evidence="2 4" id="KW-0378">Hydrolase</keyword>
<dbReference type="PROSITE" id="PS00893">
    <property type="entry name" value="NUDIX_BOX"/>
    <property type="match status" value="1"/>
</dbReference>
<dbReference type="InterPro" id="IPR015797">
    <property type="entry name" value="NUDIX_hydrolase-like_dom_sf"/>
</dbReference>
<dbReference type="SUPFAM" id="SSF55811">
    <property type="entry name" value="Nudix"/>
    <property type="match status" value="1"/>
</dbReference>
<dbReference type="PRINTS" id="PR00502">
    <property type="entry name" value="NUDIXFAMILY"/>
</dbReference>
<keyword evidence="7" id="KW-1185">Reference proteome</keyword>
<evidence type="ECO:0000256" key="3">
    <source>
        <dbReference type="ARBA" id="ARBA00022842"/>
    </source>
</evidence>
<proteinExistence type="inferred from homology"/>
<sequence>MYRVDVVYVLITNEQADQVLVVSNIHTSSWSLPGGAVESEESLSAAAIREAREETGLDVELSGICAINESILESRGEHAVFIVFKAKVVHGETKIIRPHEIAEVKWVGFEEADRLMPYYKDGIRALVDGPTIPYHNQGRQK</sequence>
<dbReference type="Proteomes" id="UP000547209">
    <property type="component" value="Unassembled WGS sequence"/>
</dbReference>
<comment type="cofactor">
    <cofactor evidence="1">
        <name>Mg(2+)</name>
        <dbReference type="ChEBI" id="CHEBI:18420"/>
    </cofactor>
</comment>
<comment type="caution">
    <text evidence="6">The sequence shown here is derived from an EMBL/GenBank/DDBJ whole genome shotgun (WGS) entry which is preliminary data.</text>
</comment>
<dbReference type="PANTHER" id="PTHR43046">
    <property type="entry name" value="GDP-MANNOSE MANNOSYL HYDROLASE"/>
    <property type="match status" value="1"/>
</dbReference>
<evidence type="ECO:0000256" key="4">
    <source>
        <dbReference type="RuleBase" id="RU003476"/>
    </source>
</evidence>
<dbReference type="Pfam" id="PF00293">
    <property type="entry name" value="NUDIX"/>
    <property type="match status" value="1"/>
</dbReference>
<evidence type="ECO:0000313" key="7">
    <source>
        <dbReference type="Proteomes" id="UP000547209"/>
    </source>
</evidence>
<keyword evidence="3" id="KW-0460">Magnesium</keyword>
<evidence type="ECO:0000259" key="5">
    <source>
        <dbReference type="PROSITE" id="PS51462"/>
    </source>
</evidence>
<name>A0A7X0RMR7_9BACL</name>
<dbReference type="InterPro" id="IPR000086">
    <property type="entry name" value="NUDIX_hydrolase_dom"/>
</dbReference>
<protein>
    <submittedName>
        <fullName evidence="6">NUDIX hydrolase</fullName>
    </submittedName>
</protein>
<dbReference type="Gene3D" id="3.90.79.10">
    <property type="entry name" value="Nucleoside Triphosphate Pyrophosphohydrolase"/>
    <property type="match status" value="1"/>
</dbReference>